<protein>
    <submittedName>
        <fullName evidence="2">General stress protein</fullName>
    </submittedName>
</protein>
<dbReference type="PANTHER" id="PTHR34818:SF1">
    <property type="entry name" value="PROTEIN BLI-3"/>
    <property type="match status" value="1"/>
</dbReference>
<sequence>MEAKETALRILDESRLGTMATVSEGKPHSRYMTFLNDGFTLFTPTSKGSEKVDELESNPYTHILIGYEGEGFGDAYLEILGRVSISDDESLKEKIWNDRMKNWFEGPHDPKLVILKVTPESARLMNKSGEPPQDIQF</sequence>
<proteinExistence type="predicted"/>
<evidence type="ECO:0000259" key="1">
    <source>
        <dbReference type="Pfam" id="PF01243"/>
    </source>
</evidence>
<accession>A0A264W402</accession>
<evidence type="ECO:0000313" key="3">
    <source>
        <dbReference type="Proteomes" id="UP000217065"/>
    </source>
</evidence>
<reference evidence="2 3" key="1">
    <citation type="submission" date="2017-07" db="EMBL/GenBank/DDBJ databases">
        <title>Tetzosporium hominis gen.nov. sp.nov.</title>
        <authorList>
            <person name="Tetz G."/>
            <person name="Tetz V."/>
        </authorList>
    </citation>
    <scope>NUCLEOTIDE SEQUENCE [LARGE SCALE GENOMIC DNA]</scope>
    <source>
        <strain evidence="2 3">VT-49</strain>
    </source>
</reference>
<dbReference type="AlphaFoldDB" id="A0A264W402"/>
<dbReference type="RefSeq" id="WP_094942336.1">
    <property type="nucleotide sequence ID" value="NZ_NOKQ01000196.1"/>
</dbReference>
<dbReference type="EMBL" id="NOKQ01000196">
    <property type="protein sequence ID" value="OZS78316.1"/>
    <property type="molecule type" value="Genomic_DNA"/>
</dbReference>
<dbReference type="InterPro" id="IPR012349">
    <property type="entry name" value="Split_barrel_FMN-bd"/>
</dbReference>
<dbReference type="Proteomes" id="UP000217065">
    <property type="component" value="Unassembled WGS sequence"/>
</dbReference>
<dbReference type="InterPro" id="IPR052917">
    <property type="entry name" value="Stress-Dev_Protein"/>
</dbReference>
<evidence type="ECO:0000313" key="2">
    <source>
        <dbReference type="EMBL" id="OZS78316.1"/>
    </source>
</evidence>
<dbReference type="SUPFAM" id="SSF50475">
    <property type="entry name" value="FMN-binding split barrel"/>
    <property type="match status" value="1"/>
</dbReference>
<keyword evidence="3" id="KW-1185">Reference proteome</keyword>
<dbReference type="PANTHER" id="PTHR34818">
    <property type="entry name" value="PROTEIN BLI-3"/>
    <property type="match status" value="1"/>
</dbReference>
<organism evidence="2 3">
    <name type="scientific">Tetzosporium hominis</name>
    <dbReference type="NCBI Taxonomy" id="2020506"/>
    <lineage>
        <taxon>Bacteria</taxon>
        <taxon>Bacillati</taxon>
        <taxon>Bacillota</taxon>
        <taxon>Bacilli</taxon>
        <taxon>Bacillales</taxon>
        <taxon>Caryophanaceae</taxon>
        <taxon>Tetzosporium</taxon>
    </lineage>
</organism>
<dbReference type="OrthoDB" id="5431160at2"/>
<name>A0A264W402_9BACL</name>
<feature type="domain" description="Pyridoxamine 5'-phosphate oxidase N-terminal" evidence="1">
    <location>
        <begin position="5"/>
        <end position="125"/>
    </location>
</feature>
<comment type="caution">
    <text evidence="2">The sequence shown here is derived from an EMBL/GenBank/DDBJ whole genome shotgun (WGS) entry which is preliminary data.</text>
</comment>
<dbReference type="InterPro" id="IPR011576">
    <property type="entry name" value="Pyridox_Oxase_N"/>
</dbReference>
<dbReference type="Pfam" id="PF01243">
    <property type="entry name" value="PNPOx_N"/>
    <property type="match status" value="1"/>
</dbReference>
<gene>
    <name evidence="2" type="ORF">CF394_06035</name>
</gene>
<dbReference type="Gene3D" id="2.30.110.10">
    <property type="entry name" value="Electron Transport, Fmn-binding Protein, Chain A"/>
    <property type="match status" value="1"/>
</dbReference>